<comment type="function">
    <text evidence="6">May be involved in the turnover of nuclear polyadenylated (pA+) RNA.</text>
</comment>
<dbReference type="Pfam" id="PF00642">
    <property type="entry name" value="zf-CCCH"/>
    <property type="match status" value="1"/>
</dbReference>
<evidence type="ECO:0000256" key="6">
    <source>
        <dbReference type="ARBA" id="ARBA00043866"/>
    </source>
</evidence>
<evidence type="ECO:0000256" key="5">
    <source>
        <dbReference type="ARBA" id="ARBA00022884"/>
    </source>
</evidence>
<evidence type="ECO:0000256" key="8">
    <source>
        <dbReference type="PROSITE-ProRule" id="PRU00723"/>
    </source>
</evidence>
<protein>
    <recommendedName>
        <fullName evidence="15">C3H1-type domain-containing protein</fullName>
    </recommendedName>
</protein>
<dbReference type="InterPro" id="IPR036483">
    <property type="entry name" value="PWI_dom_sf"/>
</dbReference>
<dbReference type="Proteomes" id="UP000308652">
    <property type="component" value="Unassembled WGS sequence"/>
</dbReference>
<proteinExistence type="predicted"/>
<dbReference type="EMBL" id="ML213595">
    <property type="protein sequence ID" value="TFK41394.1"/>
    <property type="molecule type" value="Genomic_DNA"/>
</dbReference>
<evidence type="ECO:0000256" key="7">
    <source>
        <dbReference type="PROSITE-ProRule" id="PRU00176"/>
    </source>
</evidence>
<evidence type="ECO:0000256" key="1">
    <source>
        <dbReference type="ARBA" id="ARBA00022664"/>
    </source>
</evidence>
<evidence type="ECO:0000256" key="2">
    <source>
        <dbReference type="ARBA" id="ARBA00022723"/>
    </source>
</evidence>
<dbReference type="PROSITE" id="PS50102">
    <property type="entry name" value="RRM"/>
    <property type="match status" value="1"/>
</dbReference>
<evidence type="ECO:0000313" key="14">
    <source>
        <dbReference type="Proteomes" id="UP000308652"/>
    </source>
</evidence>
<dbReference type="InterPro" id="IPR000571">
    <property type="entry name" value="Znf_CCCH"/>
</dbReference>
<keyword evidence="14" id="KW-1185">Reference proteome</keyword>
<dbReference type="InterPro" id="IPR045137">
    <property type="entry name" value="RBM26/27"/>
</dbReference>
<evidence type="ECO:0000256" key="9">
    <source>
        <dbReference type="SAM" id="Coils"/>
    </source>
</evidence>
<feature type="compositionally biased region" description="Low complexity" evidence="10">
    <location>
        <begin position="639"/>
        <end position="655"/>
    </location>
</feature>
<sequence length="896" mass="95177">MIFDPSSTTHLKPWLVRTLEPICDAEPGALADYILALLKHNVPESEMRKELAVQLDEFLEKAECSSFIDTLFTVLRTKSYLPYSASPSSPSFASKPLDNGIPIPLDGLLTPSSPPDSRTRKRSIENDERDGRPPAKGPRLNTDGQFSRYGNGRDSRSTGGWGGQGDGPRGDGYRDFGMNGGMNGYGGPMGGMQMGMGMGLMGGMNGMNGMGPMNGRRPQAYQPPDQKRGICRDYHNNGYCARGGMCKYSHGEDAVVPGQLYPMNGPAPGMPFMPMFPNGGVPFAMGGGAGGGSYDPHNAQMDIRPVAGGRQHQRAPLLPRIQQEDGNRVIHPVNASGELPVIQDLTPAVPRSPKGDADVQTQPIRAGSQQPIQQPDFNMNNAYGMMNGMMNGGGPVQPYIPVNTQMDVDMAAPSAESMRPPAHGRGGFRGGRGGPGGRGRGGTFGGEVHNFRPEKRSDKTLVVEKIPEDKLSLEAVNAWFKRFGTVTNVAIDTAGLKALVSFSDHEEAHAAWKSEDAVFGNRFVKVFWHRPMEGHGQVGARMLAASAPLMANMTGKETSGAKPTPAPAPAAASASTVPAVRKTSTTPSATASVLAAKQELLEKQIAEQKSLMASLSTASAVEKKEIMARLRKLGEEMTTTPVTTPTPASSASGAVKKATFDADEHERKEREKLDKELELHSVAAPPTEAEETAEDLKAKLERLKAEAASLGIAEAGAEAGYGGGYRGGYRGRARGGPRGYFRGAMRGGPPRASMKLDNRPKKLLLKGVSEDGVQAIRDWYESTGLLDTVEPVDGGDTVVSFKSRAAAEQGLAKGSNIPTVGNIQITWYTGKQSTSTTPALAATNVKSPSVGTSTTPKTQTEPERVSSPEPPVVHEEEEIVASGWGGGDDEDGMGML</sequence>
<dbReference type="Gene3D" id="1.20.1390.10">
    <property type="entry name" value="PWI domain"/>
    <property type="match status" value="1"/>
</dbReference>
<feature type="region of interest" description="Disordered" evidence="10">
    <location>
        <begin position="639"/>
        <end position="677"/>
    </location>
</feature>
<feature type="compositionally biased region" description="Basic and acidic residues" evidence="10">
    <location>
        <begin position="122"/>
        <end position="133"/>
    </location>
</feature>
<evidence type="ECO:0008006" key="15">
    <source>
        <dbReference type="Google" id="ProtNLM"/>
    </source>
</evidence>
<dbReference type="InterPro" id="IPR036855">
    <property type="entry name" value="Znf_CCCH_sf"/>
</dbReference>
<dbReference type="Gene3D" id="3.30.70.330">
    <property type="match status" value="1"/>
</dbReference>
<feature type="compositionally biased region" description="Acidic residues" evidence="10">
    <location>
        <begin position="887"/>
        <end position="896"/>
    </location>
</feature>
<organism evidence="13 14">
    <name type="scientific">Crucibulum laeve</name>
    <dbReference type="NCBI Taxonomy" id="68775"/>
    <lineage>
        <taxon>Eukaryota</taxon>
        <taxon>Fungi</taxon>
        <taxon>Dikarya</taxon>
        <taxon>Basidiomycota</taxon>
        <taxon>Agaricomycotina</taxon>
        <taxon>Agaricomycetes</taxon>
        <taxon>Agaricomycetidae</taxon>
        <taxon>Agaricales</taxon>
        <taxon>Agaricineae</taxon>
        <taxon>Nidulariaceae</taxon>
        <taxon>Crucibulum</taxon>
    </lineage>
</organism>
<feature type="coiled-coil region" evidence="9">
    <location>
        <begin position="686"/>
        <end position="713"/>
    </location>
</feature>
<feature type="domain" description="RRM" evidence="11">
    <location>
        <begin position="459"/>
        <end position="531"/>
    </location>
</feature>
<keyword evidence="1" id="KW-0507">mRNA processing</keyword>
<name>A0A5C3M7F5_9AGAR</name>
<keyword evidence="4 8" id="KW-0862">Zinc</keyword>
<dbReference type="SMART" id="SM00356">
    <property type="entry name" value="ZnF_C3H1"/>
    <property type="match status" value="1"/>
</dbReference>
<dbReference type="SUPFAM" id="SSF101233">
    <property type="entry name" value="PWI domain"/>
    <property type="match status" value="1"/>
</dbReference>
<feature type="region of interest" description="Disordered" evidence="10">
    <location>
        <begin position="841"/>
        <end position="896"/>
    </location>
</feature>
<evidence type="ECO:0000256" key="4">
    <source>
        <dbReference type="ARBA" id="ARBA00022833"/>
    </source>
</evidence>
<reference evidence="13 14" key="1">
    <citation type="journal article" date="2019" name="Nat. Ecol. Evol.">
        <title>Megaphylogeny resolves global patterns of mushroom evolution.</title>
        <authorList>
            <person name="Varga T."/>
            <person name="Krizsan K."/>
            <person name="Foldi C."/>
            <person name="Dima B."/>
            <person name="Sanchez-Garcia M."/>
            <person name="Sanchez-Ramirez S."/>
            <person name="Szollosi G.J."/>
            <person name="Szarkandi J.G."/>
            <person name="Papp V."/>
            <person name="Albert L."/>
            <person name="Andreopoulos W."/>
            <person name="Angelini C."/>
            <person name="Antonin V."/>
            <person name="Barry K.W."/>
            <person name="Bougher N.L."/>
            <person name="Buchanan P."/>
            <person name="Buyck B."/>
            <person name="Bense V."/>
            <person name="Catcheside P."/>
            <person name="Chovatia M."/>
            <person name="Cooper J."/>
            <person name="Damon W."/>
            <person name="Desjardin D."/>
            <person name="Finy P."/>
            <person name="Geml J."/>
            <person name="Haridas S."/>
            <person name="Hughes K."/>
            <person name="Justo A."/>
            <person name="Karasinski D."/>
            <person name="Kautmanova I."/>
            <person name="Kiss B."/>
            <person name="Kocsube S."/>
            <person name="Kotiranta H."/>
            <person name="LaButti K.M."/>
            <person name="Lechner B.E."/>
            <person name="Liimatainen K."/>
            <person name="Lipzen A."/>
            <person name="Lukacs Z."/>
            <person name="Mihaltcheva S."/>
            <person name="Morgado L.N."/>
            <person name="Niskanen T."/>
            <person name="Noordeloos M.E."/>
            <person name="Ohm R.A."/>
            <person name="Ortiz-Santana B."/>
            <person name="Ovrebo C."/>
            <person name="Racz N."/>
            <person name="Riley R."/>
            <person name="Savchenko A."/>
            <person name="Shiryaev A."/>
            <person name="Soop K."/>
            <person name="Spirin V."/>
            <person name="Szebenyi C."/>
            <person name="Tomsovsky M."/>
            <person name="Tulloss R.E."/>
            <person name="Uehling J."/>
            <person name="Grigoriev I.V."/>
            <person name="Vagvolgyi C."/>
            <person name="Papp T."/>
            <person name="Martin F.M."/>
            <person name="Miettinen O."/>
            <person name="Hibbett D.S."/>
            <person name="Nagy L.G."/>
        </authorList>
    </citation>
    <scope>NUCLEOTIDE SEQUENCE [LARGE SCALE GENOMIC DNA]</scope>
    <source>
        <strain evidence="13 14">CBS 166.37</strain>
    </source>
</reference>
<feature type="region of interest" description="Disordered" evidence="10">
    <location>
        <begin position="555"/>
        <end position="581"/>
    </location>
</feature>
<feature type="domain" description="C3H1-type" evidence="12">
    <location>
        <begin position="225"/>
        <end position="253"/>
    </location>
</feature>
<feature type="compositionally biased region" description="Basic and acidic residues" evidence="10">
    <location>
        <begin position="658"/>
        <end position="677"/>
    </location>
</feature>
<dbReference type="Pfam" id="PF01480">
    <property type="entry name" value="PWI"/>
    <property type="match status" value="1"/>
</dbReference>
<dbReference type="GO" id="GO:0008270">
    <property type="term" value="F:zinc ion binding"/>
    <property type="evidence" value="ECO:0007669"/>
    <property type="project" value="UniProtKB-KW"/>
</dbReference>
<dbReference type="GO" id="GO:0003723">
    <property type="term" value="F:RNA binding"/>
    <property type="evidence" value="ECO:0007669"/>
    <property type="project" value="UniProtKB-UniRule"/>
</dbReference>
<evidence type="ECO:0000313" key="13">
    <source>
        <dbReference type="EMBL" id="TFK41394.1"/>
    </source>
</evidence>
<dbReference type="InterPro" id="IPR035979">
    <property type="entry name" value="RBD_domain_sf"/>
</dbReference>
<dbReference type="SUPFAM" id="SSF90229">
    <property type="entry name" value="CCCH zinc finger"/>
    <property type="match status" value="1"/>
</dbReference>
<feature type="compositionally biased region" description="Polar residues" evidence="10">
    <location>
        <begin position="841"/>
        <end position="859"/>
    </location>
</feature>
<dbReference type="GO" id="GO:0006397">
    <property type="term" value="P:mRNA processing"/>
    <property type="evidence" value="ECO:0007669"/>
    <property type="project" value="UniProtKB-KW"/>
</dbReference>
<dbReference type="InterPro" id="IPR002483">
    <property type="entry name" value="PWI_dom"/>
</dbReference>
<dbReference type="GO" id="GO:0005634">
    <property type="term" value="C:nucleus"/>
    <property type="evidence" value="ECO:0007669"/>
    <property type="project" value="TreeGrafter"/>
</dbReference>
<keyword evidence="2 8" id="KW-0479">Metal-binding</keyword>
<dbReference type="PROSITE" id="PS50103">
    <property type="entry name" value="ZF_C3H1"/>
    <property type="match status" value="1"/>
</dbReference>
<dbReference type="InterPro" id="IPR012677">
    <property type="entry name" value="Nucleotide-bd_a/b_plait_sf"/>
</dbReference>
<keyword evidence="3 8" id="KW-0863">Zinc-finger</keyword>
<feature type="zinc finger region" description="C3H1-type" evidence="8">
    <location>
        <begin position="225"/>
        <end position="253"/>
    </location>
</feature>
<evidence type="ECO:0000259" key="11">
    <source>
        <dbReference type="PROSITE" id="PS50102"/>
    </source>
</evidence>
<feature type="region of interest" description="Disordered" evidence="10">
    <location>
        <begin position="103"/>
        <end position="174"/>
    </location>
</feature>
<feature type="compositionally biased region" description="Low complexity" evidence="10">
    <location>
        <begin position="569"/>
        <end position="580"/>
    </location>
</feature>
<dbReference type="PANTHER" id="PTHR14398:SF0">
    <property type="entry name" value="ZINC FINGER PROTEIN SWM"/>
    <property type="match status" value="1"/>
</dbReference>
<dbReference type="OrthoDB" id="443401at2759"/>
<gene>
    <name evidence="13" type="ORF">BDQ12DRAFT_647376</name>
</gene>
<evidence type="ECO:0000256" key="10">
    <source>
        <dbReference type="SAM" id="MobiDB-lite"/>
    </source>
</evidence>
<feature type="compositionally biased region" description="Gly residues" evidence="10">
    <location>
        <begin position="424"/>
        <end position="445"/>
    </location>
</feature>
<keyword evidence="9" id="KW-0175">Coiled coil</keyword>
<dbReference type="InterPro" id="IPR000504">
    <property type="entry name" value="RRM_dom"/>
</dbReference>
<dbReference type="SUPFAM" id="SSF54928">
    <property type="entry name" value="RNA-binding domain, RBD"/>
    <property type="match status" value="1"/>
</dbReference>
<dbReference type="AlphaFoldDB" id="A0A5C3M7F5"/>
<keyword evidence="5 7" id="KW-0694">RNA-binding</keyword>
<dbReference type="CDD" id="cd12257">
    <property type="entry name" value="RRM1_RBM26_like"/>
    <property type="match status" value="1"/>
</dbReference>
<accession>A0A5C3M7F5</accession>
<feature type="region of interest" description="Disordered" evidence="10">
    <location>
        <begin position="415"/>
        <end position="453"/>
    </location>
</feature>
<evidence type="ECO:0000259" key="12">
    <source>
        <dbReference type="PROSITE" id="PS50103"/>
    </source>
</evidence>
<dbReference type="PANTHER" id="PTHR14398">
    <property type="entry name" value="RNA RECOGNITION RRM/RNP DOMAIN"/>
    <property type="match status" value="1"/>
</dbReference>
<evidence type="ECO:0000256" key="3">
    <source>
        <dbReference type="ARBA" id="ARBA00022771"/>
    </source>
</evidence>
<dbReference type="STRING" id="68775.A0A5C3M7F5"/>